<dbReference type="RefSeq" id="WP_114089026.1">
    <property type="nucleotide sequence ID" value="NZ_JPWH01000011.1"/>
</dbReference>
<keyword evidence="2" id="KW-0479">Metal-binding</keyword>
<dbReference type="Proteomes" id="UP000252517">
    <property type="component" value="Unassembled WGS sequence"/>
</dbReference>
<dbReference type="EC" id="1.15.1.1" evidence="2"/>
<keyword evidence="2" id="KW-0862">Zinc</keyword>
<comment type="function">
    <text evidence="2">Destroys radicals which are normally produced within the cells and which are toxic to biological systems.</text>
</comment>
<accession>A0A367X5F7</accession>
<gene>
    <name evidence="5" type="ORF">TH25_14770</name>
</gene>
<dbReference type="EMBL" id="JPWH01000011">
    <property type="protein sequence ID" value="RCK48320.1"/>
    <property type="molecule type" value="Genomic_DNA"/>
</dbReference>
<evidence type="ECO:0000256" key="1">
    <source>
        <dbReference type="ARBA" id="ARBA00010457"/>
    </source>
</evidence>
<sequence length="172" mass="18206">MRAIIVPLIALFAGAVSLVAFPAFAETDASATFKNTDSKEIGTAELTATDGGVVIKAEIDQLPPNHWVAFHIHENGTCEAASNFKSAGGHFNPTDKTHGFLSKNGPHAGDMPNQYVNEQGELFTQVINTNVKLDDDTIGIRGKAIVIHEGADDYMSQPSGDAGSRIACAIIK</sequence>
<evidence type="ECO:0000256" key="2">
    <source>
        <dbReference type="RuleBase" id="RU000393"/>
    </source>
</evidence>
<organism evidence="5 6">
    <name type="scientific">Thalassospira profundimaris</name>
    <dbReference type="NCBI Taxonomy" id="502049"/>
    <lineage>
        <taxon>Bacteria</taxon>
        <taxon>Pseudomonadati</taxon>
        <taxon>Pseudomonadota</taxon>
        <taxon>Alphaproteobacteria</taxon>
        <taxon>Rhodospirillales</taxon>
        <taxon>Thalassospiraceae</taxon>
        <taxon>Thalassospira</taxon>
    </lineage>
</organism>
<keyword evidence="2" id="KW-0186">Copper</keyword>
<evidence type="ECO:0000313" key="6">
    <source>
        <dbReference type="Proteomes" id="UP000252517"/>
    </source>
</evidence>
<keyword evidence="3" id="KW-0732">Signal</keyword>
<comment type="cofactor">
    <cofactor evidence="2">
        <name>Cu cation</name>
        <dbReference type="ChEBI" id="CHEBI:23378"/>
    </cofactor>
    <text evidence="2">Binds 1 copper ion per subunit.</text>
</comment>
<dbReference type="InterPro" id="IPR036423">
    <property type="entry name" value="SOD-like_Cu/Zn_dom_sf"/>
</dbReference>
<protein>
    <recommendedName>
        <fullName evidence="2">Superoxide dismutase [Cu-Zn]</fullName>
        <ecNumber evidence="2">1.15.1.1</ecNumber>
    </recommendedName>
</protein>
<comment type="cofactor">
    <cofactor evidence="2">
        <name>Zn(2+)</name>
        <dbReference type="ChEBI" id="CHEBI:29105"/>
    </cofactor>
    <text evidence="2">Binds 1 zinc ion per subunit.</text>
</comment>
<keyword evidence="2" id="KW-0560">Oxidoreductase</keyword>
<dbReference type="InterPro" id="IPR024134">
    <property type="entry name" value="SOD_Cu/Zn_/chaperone"/>
</dbReference>
<dbReference type="AlphaFoldDB" id="A0A367X5F7"/>
<dbReference type="GO" id="GO:0005507">
    <property type="term" value="F:copper ion binding"/>
    <property type="evidence" value="ECO:0007669"/>
    <property type="project" value="InterPro"/>
</dbReference>
<dbReference type="Gene3D" id="2.60.40.200">
    <property type="entry name" value="Superoxide dismutase, copper/zinc binding domain"/>
    <property type="match status" value="1"/>
</dbReference>
<feature type="signal peptide" evidence="3">
    <location>
        <begin position="1"/>
        <end position="25"/>
    </location>
</feature>
<reference evidence="5 6" key="1">
    <citation type="submission" date="2014-07" db="EMBL/GenBank/DDBJ databases">
        <title>Draft genome sequence of Thalassospira profundimaris S25-3-2.</title>
        <authorList>
            <person name="Lai Q."/>
            <person name="Shao Z."/>
        </authorList>
    </citation>
    <scope>NUCLEOTIDE SEQUENCE [LARGE SCALE GENOMIC DNA]</scope>
    <source>
        <strain evidence="5 6">S25-3-2</strain>
    </source>
</reference>
<dbReference type="OrthoDB" id="5431326at2"/>
<dbReference type="Pfam" id="PF00080">
    <property type="entry name" value="Sod_Cu"/>
    <property type="match status" value="1"/>
</dbReference>
<evidence type="ECO:0000259" key="4">
    <source>
        <dbReference type="Pfam" id="PF00080"/>
    </source>
</evidence>
<dbReference type="PROSITE" id="PS00332">
    <property type="entry name" value="SOD_CU_ZN_2"/>
    <property type="match status" value="1"/>
</dbReference>
<dbReference type="CDD" id="cd00305">
    <property type="entry name" value="Cu-Zn_Superoxide_Dismutase"/>
    <property type="match status" value="1"/>
</dbReference>
<comment type="caution">
    <text evidence="5">The sequence shown here is derived from an EMBL/GenBank/DDBJ whole genome shotgun (WGS) entry which is preliminary data.</text>
</comment>
<dbReference type="PANTHER" id="PTHR10003">
    <property type="entry name" value="SUPEROXIDE DISMUTASE CU-ZN -RELATED"/>
    <property type="match status" value="1"/>
</dbReference>
<evidence type="ECO:0000256" key="3">
    <source>
        <dbReference type="SAM" id="SignalP"/>
    </source>
</evidence>
<dbReference type="InterPro" id="IPR001424">
    <property type="entry name" value="SOD_Cu_Zn_dom"/>
</dbReference>
<comment type="catalytic activity">
    <reaction evidence="2">
        <text>2 superoxide + 2 H(+) = H2O2 + O2</text>
        <dbReference type="Rhea" id="RHEA:20696"/>
        <dbReference type="ChEBI" id="CHEBI:15378"/>
        <dbReference type="ChEBI" id="CHEBI:15379"/>
        <dbReference type="ChEBI" id="CHEBI:16240"/>
        <dbReference type="ChEBI" id="CHEBI:18421"/>
        <dbReference type="EC" id="1.15.1.1"/>
    </reaction>
</comment>
<feature type="domain" description="Superoxide dismutase copper/zinc binding" evidence="4">
    <location>
        <begin position="42"/>
        <end position="171"/>
    </location>
</feature>
<name>A0A367X5F7_9PROT</name>
<dbReference type="GO" id="GO:0004784">
    <property type="term" value="F:superoxide dismutase activity"/>
    <property type="evidence" value="ECO:0007669"/>
    <property type="project" value="UniProtKB-EC"/>
</dbReference>
<dbReference type="SUPFAM" id="SSF49329">
    <property type="entry name" value="Cu,Zn superoxide dismutase-like"/>
    <property type="match status" value="1"/>
</dbReference>
<evidence type="ECO:0000313" key="5">
    <source>
        <dbReference type="EMBL" id="RCK48320.1"/>
    </source>
</evidence>
<proteinExistence type="inferred from homology"/>
<comment type="similarity">
    <text evidence="1 2">Belongs to the Cu-Zn superoxide dismutase family.</text>
</comment>
<feature type="chain" id="PRO_5016637995" description="Superoxide dismutase [Cu-Zn]" evidence="3">
    <location>
        <begin position="26"/>
        <end position="172"/>
    </location>
</feature>
<dbReference type="InterPro" id="IPR018152">
    <property type="entry name" value="SOD_Cu/Zn_BS"/>
</dbReference>